<dbReference type="PANTHER" id="PTHR43630">
    <property type="entry name" value="POLY-BETA-1,6-N-ACETYL-D-GLUCOSAMINE SYNTHASE"/>
    <property type="match status" value="1"/>
</dbReference>
<gene>
    <name evidence="5" type="ORF">J7656_13035</name>
</gene>
<evidence type="ECO:0000313" key="6">
    <source>
        <dbReference type="Proteomes" id="UP000679341"/>
    </source>
</evidence>
<dbReference type="RefSeq" id="WP_192812430.1">
    <property type="nucleotide sequence ID" value="NZ_CP073695.1"/>
</dbReference>
<evidence type="ECO:0000256" key="4">
    <source>
        <dbReference type="SAM" id="Phobius"/>
    </source>
</evidence>
<sequence length="518" mass="56153">MRLRGVITWEVAAVLSLIAVAVLGLALLLPRELLTLVLAVGAMAVVYFSGAVYLLGRPAWIPARFDRLPVALGVGFPLVVVGVVGYYYRALLTPVAVVFALGLLFVFLYYWLVVPLALFQKIRHASETPTPDEWPPLTVLVPAYNEQHYVGDCVRSVQESDYPGALSVVVVDDGSTDGTFAEAASAADDRTRVVHTGNGGKHAALNLGLSYVETELVVSVDADSTIHPEALTELARDFERHEAVGAIAGNVKVVNRGSLVTDLQALEYVVGINTFRRAFDLFGAVTVVPGSLGAFRRDVLEAVQGYSADTVTEDFDLTIAILKQGYAIHASEATVYTEAPDTWRDLYAQRRRWFQGNLQTVVKHRDVFADSRYGLLHRVAFPYVFLSMSALPLLGVLVLALIVASLFVGGTGVLLQLAGFFVLLQILLSALAVLIEGEDLRLVLLAPLSLFGYKQFQDAVLLRSLGALRPGRQNEWLKPTRVKQRATEGPAGAAEAAVSEADKYGDEVTADAGREERC</sequence>
<evidence type="ECO:0000313" key="5">
    <source>
        <dbReference type="EMBL" id="QUO47482.1"/>
    </source>
</evidence>
<dbReference type="OrthoDB" id="11098at2157"/>
<keyword evidence="1 5" id="KW-0328">Glycosyltransferase</keyword>
<feature type="transmembrane region" description="Helical" evidence="4">
    <location>
        <begin position="7"/>
        <end position="27"/>
    </location>
</feature>
<dbReference type="CDD" id="cd06423">
    <property type="entry name" value="CESA_like"/>
    <property type="match status" value="1"/>
</dbReference>
<evidence type="ECO:0000256" key="2">
    <source>
        <dbReference type="ARBA" id="ARBA00022679"/>
    </source>
</evidence>
<keyword evidence="4" id="KW-1133">Transmembrane helix</keyword>
<dbReference type="PANTHER" id="PTHR43630:SF1">
    <property type="entry name" value="POLY-BETA-1,6-N-ACETYL-D-GLUCOSAMINE SYNTHASE"/>
    <property type="match status" value="1"/>
</dbReference>
<dbReference type="SUPFAM" id="SSF53448">
    <property type="entry name" value="Nucleotide-diphospho-sugar transferases"/>
    <property type="match status" value="1"/>
</dbReference>
<keyword evidence="4" id="KW-0812">Transmembrane</keyword>
<feature type="transmembrane region" description="Helical" evidence="4">
    <location>
        <begin position="68"/>
        <end position="88"/>
    </location>
</feature>
<dbReference type="InterPro" id="IPR029044">
    <property type="entry name" value="Nucleotide-diphossugar_trans"/>
</dbReference>
<dbReference type="Proteomes" id="UP000679341">
    <property type="component" value="Chromosome"/>
</dbReference>
<feature type="region of interest" description="Disordered" evidence="3">
    <location>
        <begin position="481"/>
        <end position="518"/>
    </location>
</feature>
<dbReference type="GeneID" id="64828481"/>
<protein>
    <submittedName>
        <fullName evidence="5">Glycosyltransferase</fullName>
        <ecNumber evidence="5">2.4.-.-</ecNumber>
    </submittedName>
</protein>
<dbReference type="AlphaFoldDB" id="A0A8T8LJS9"/>
<feature type="transmembrane region" description="Helical" evidence="4">
    <location>
        <begin position="413"/>
        <end position="435"/>
    </location>
</feature>
<proteinExistence type="predicted"/>
<dbReference type="KEGG" id="hss:J7656_13035"/>
<evidence type="ECO:0000256" key="1">
    <source>
        <dbReference type="ARBA" id="ARBA00022676"/>
    </source>
</evidence>
<accession>A0A8T8LJS9</accession>
<dbReference type="Pfam" id="PF13641">
    <property type="entry name" value="Glyco_tranf_2_3"/>
    <property type="match status" value="1"/>
</dbReference>
<evidence type="ECO:0000256" key="3">
    <source>
        <dbReference type="SAM" id="MobiDB-lite"/>
    </source>
</evidence>
<keyword evidence="4" id="KW-0472">Membrane</keyword>
<feature type="compositionally biased region" description="Basic and acidic residues" evidence="3">
    <location>
        <begin position="500"/>
        <end position="518"/>
    </location>
</feature>
<keyword evidence="6" id="KW-1185">Reference proteome</keyword>
<feature type="compositionally biased region" description="Low complexity" evidence="3">
    <location>
        <begin position="487"/>
        <end position="499"/>
    </location>
</feature>
<feature type="transmembrane region" description="Helical" evidence="4">
    <location>
        <begin position="380"/>
        <end position="407"/>
    </location>
</feature>
<dbReference type="Gene3D" id="3.90.550.10">
    <property type="entry name" value="Spore Coat Polysaccharide Biosynthesis Protein SpsA, Chain A"/>
    <property type="match status" value="1"/>
</dbReference>
<dbReference type="EMBL" id="CP073695">
    <property type="protein sequence ID" value="QUO47482.1"/>
    <property type="molecule type" value="Genomic_DNA"/>
</dbReference>
<keyword evidence="2 5" id="KW-0808">Transferase</keyword>
<dbReference type="EC" id="2.4.-.-" evidence="5"/>
<reference evidence="5 6" key="1">
    <citation type="submission" date="2021-03" db="EMBL/GenBank/DDBJ databases">
        <title>Halorubrum sodomense MBLA0099, Whole genome shotgun sequencing.</title>
        <authorList>
            <person name="Seo M.-J."/>
            <person name="Cho E.-S."/>
            <person name="Hwang C.Y."/>
        </authorList>
    </citation>
    <scope>NUCLEOTIDE SEQUENCE [LARGE SCALE GENOMIC DNA]</scope>
    <source>
        <strain evidence="5 6">MBLA0099</strain>
    </source>
</reference>
<feature type="transmembrane region" description="Helical" evidence="4">
    <location>
        <begin position="33"/>
        <end position="56"/>
    </location>
</feature>
<dbReference type="GO" id="GO:0016757">
    <property type="term" value="F:glycosyltransferase activity"/>
    <property type="evidence" value="ECO:0007669"/>
    <property type="project" value="UniProtKB-KW"/>
</dbReference>
<name>A0A8T8LJS9_9EURY</name>
<feature type="transmembrane region" description="Helical" evidence="4">
    <location>
        <begin position="94"/>
        <end position="119"/>
    </location>
</feature>
<organism evidence="5 6">
    <name type="scientific">Halorubrum ruber</name>
    <dbReference type="NCBI Taxonomy" id="2982524"/>
    <lineage>
        <taxon>Archaea</taxon>
        <taxon>Methanobacteriati</taxon>
        <taxon>Methanobacteriota</taxon>
        <taxon>Stenosarchaea group</taxon>
        <taxon>Halobacteria</taxon>
        <taxon>Halobacteriales</taxon>
        <taxon>Haloferacaceae</taxon>
        <taxon>Halorubrum</taxon>
    </lineage>
</organism>